<evidence type="ECO:0000313" key="3">
    <source>
        <dbReference type="Proteomes" id="UP001208570"/>
    </source>
</evidence>
<keyword evidence="3" id="KW-1185">Reference proteome</keyword>
<keyword evidence="1" id="KW-0812">Transmembrane</keyword>
<organism evidence="2 3">
    <name type="scientific">Paralvinella palmiformis</name>
    <dbReference type="NCBI Taxonomy" id="53620"/>
    <lineage>
        <taxon>Eukaryota</taxon>
        <taxon>Metazoa</taxon>
        <taxon>Spiralia</taxon>
        <taxon>Lophotrochozoa</taxon>
        <taxon>Annelida</taxon>
        <taxon>Polychaeta</taxon>
        <taxon>Sedentaria</taxon>
        <taxon>Canalipalpata</taxon>
        <taxon>Terebellida</taxon>
        <taxon>Terebelliformia</taxon>
        <taxon>Alvinellidae</taxon>
        <taxon>Paralvinella</taxon>
    </lineage>
</organism>
<gene>
    <name evidence="2" type="ORF">LSH36_3121g00000</name>
</gene>
<dbReference type="AlphaFoldDB" id="A0AAD9MMZ8"/>
<sequence>MNLDYSCFIIFNIIHIFCILHFTHKGLSLKTAFRFTGLFQYIRYYP</sequence>
<keyword evidence="1" id="KW-0472">Membrane</keyword>
<evidence type="ECO:0000313" key="2">
    <source>
        <dbReference type="EMBL" id="KAK2138398.1"/>
    </source>
</evidence>
<dbReference type="Proteomes" id="UP001208570">
    <property type="component" value="Unassembled WGS sequence"/>
</dbReference>
<feature type="transmembrane region" description="Helical" evidence="1">
    <location>
        <begin position="6"/>
        <end position="24"/>
    </location>
</feature>
<comment type="caution">
    <text evidence="2">The sequence shown here is derived from an EMBL/GenBank/DDBJ whole genome shotgun (WGS) entry which is preliminary data.</text>
</comment>
<accession>A0AAD9MMZ8</accession>
<protein>
    <submittedName>
        <fullName evidence="2">Uncharacterized protein</fullName>
    </submittedName>
</protein>
<name>A0AAD9MMZ8_9ANNE</name>
<evidence type="ECO:0000256" key="1">
    <source>
        <dbReference type="SAM" id="Phobius"/>
    </source>
</evidence>
<reference evidence="2" key="1">
    <citation type="journal article" date="2023" name="Mol. Biol. Evol.">
        <title>Third-Generation Sequencing Reveals the Adaptive Role of the Epigenome in Three Deep-Sea Polychaetes.</title>
        <authorList>
            <person name="Perez M."/>
            <person name="Aroh O."/>
            <person name="Sun Y."/>
            <person name="Lan Y."/>
            <person name="Juniper S.K."/>
            <person name="Young C.R."/>
            <person name="Angers B."/>
            <person name="Qian P.Y."/>
        </authorList>
    </citation>
    <scope>NUCLEOTIDE SEQUENCE</scope>
    <source>
        <strain evidence="2">P08H-3</strain>
    </source>
</reference>
<proteinExistence type="predicted"/>
<keyword evidence="1" id="KW-1133">Transmembrane helix</keyword>
<dbReference type="EMBL" id="JAODUP010003122">
    <property type="protein sequence ID" value="KAK2138398.1"/>
    <property type="molecule type" value="Genomic_DNA"/>
</dbReference>